<protein>
    <submittedName>
        <fullName evidence="1">Uncharacterized protein</fullName>
    </submittedName>
</protein>
<name>A0A5B8HVS7_9VIRU</name>
<evidence type="ECO:0000313" key="1">
    <source>
        <dbReference type="EMBL" id="QDY51733.1"/>
    </source>
</evidence>
<dbReference type="EMBL" id="MK250085">
    <property type="protein sequence ID" value="QDY51733.1"/>
    <property type="molecule type" value="Genomic_DNA"/>
</dbReference>
<sequence length="178" mass="20694">MDDLTCAIGKLLKEECTNILEKVSHLKMLEKDELIEKCLPDIKLFNERANNIIQKKKKKSNRRILPIHEQCLGRKMNFTQCTRKRKDGTEFCGSHIKNLPNGKIGDDGSCFMKIKGKRGRKRKNIMDNIGKNDILTTKEYIDGELYLVDRMKVVYNFDQNYPVIVGLLREGKIVDFEE</sequence>
<gene>
    <name evidence="1" type="ORF">1_118</name>
</gene>
<accession>A0A5B8HVS7</accession>
<proteinExistence type="predicted"/>
<reference evidence="1" key="1">
    <citation type="submission" date="2018-11" db="EMBL/GenBank/DDBJ databases">
        <title>A distinct lineage of giant viruses engineers rhodopsin photosystems in predatory marine eukaryotes.</title>
        <authorList>
            <person name="Needham D.M."/>
            <person name="Yoshizawa S."/>
            <person name="Hosaka T."/>
            <person name="Poirier C."/>
            <person name="Choi C.-J."/>
            <person name="Hehenberger E."/>
            <person name="Irwin N.A.T."/>
            <person name="Wilken S."/>
            <person name="Yung C.-M."/>
            <person name="Bachy C."/>
            <person name="Kurihara R."/>
            <person name="Nakajima Y."/>
            <person name="Kojima K."/>
            <person name="Kimura-Someya T."/>
            <person name="Leonard G."/>
            <person name="Malmstrom R.R."/>
            <person name="Mende D."/>
            <person name="Olson D.K."/>
            <person name="Sudo Y."/>
            <person name="Sudek S."/>
            <person name="Richards T.A."/>
            <person name="DeLong E.F."/>
            <person name="Keeling P.J."/>
            <person name="Santoro A.E."/>
            <person name="Shirouzu M."/>
            <person name="Iwasaki W."/>
            <person name="Worden A.Z."/>
        </authorList>
    </citation>
    <scope>NUCLEOTIDE SEQUENCE</scope>
</reference>
<organism evidence="1">
    <name type="scientific">Mimiviridae sp. ChoanoV1</name>
    <dbReference type="NCBI Taxonomy" id="2596887"/>
    <lineage>
        <taxon>Viruses</taxon>
        <taxon>Varidnaviria</taxon>
        <taxon>Bamfordvirae</taxon>
        <taxon>Nucleocytoviricota</taxon>
        <taxon>Megaviricetes</taxon>
        <taxon>Imitervirales</taxon>
        <taxon>Schizomimiviridae</taxon>
    </lineage>
</organism>